<gene>
    <name evidence="3" type="ORF">MZV50_01025</name>
</gene>
<proteinExistence type="predicted"/>
<accession>A0ABY4ZTR5</accession>
<evidence type="ECO:0000256" key="2">
    <source>
        <dbReference type="SAM" id="Phobius"/>
    </source>
</evidence>
<feature type="region of interest" description="Disordered" evidence="1">
    <location>
        <begin position="65"/>
        <end position="86"/>
    </location>
</feature>
<keyword evidence="4" id="KW-1185">Reference proteome</keyword>
<feature type="region of interest" description="Disordered" evidence="1">
    <location>
        <begin position="1"/>
        <end position="21"/>
    </location>
</feature>
<feature type="compositionally biased region" description="Polar residues" evidence="1">
    <location>
        <begin position="76"/>
        <end position="86"/>
    </location>
</feature>
<feature type="compositionally biased region" description="Basic and acidic residues" evidence="1">
    <location>
        <begin position="1"/>
        <end position="15"/>
    </location>
</feature>
<keyword evidence="2" id="KW-0812">Transmembrane</keyword>
<dbReference type="Proteomes" id="UP001057520">
    <property type="component" value="Chromosome"/>
</dbReference>
<sequence length="86" mass="9464">MPADIHHQATPEHAPRLNATRARQGRWGKHVFWVLIASTVLAALALFGAWTWRAPDLASVEVNNGAKTPAEAQRYDTPQTPAKQTP</sequence>
<protein>
    <submittedName>
        <fullName evidence="3">Uncharacterized protein</fullName>
    </submittedName>
</protein>
<keyword evidence="2" id="KW-1133">Transmembrane helix</keyword>
<dbReference type="EMBL" id="CP096040">
    <property type="protein sequence ID" value="USQ96217.1"/>
    <property type="molecule type" value="Genomic_DNA"/>
</dbReference>
<reference evidence="3 4" key="1">
    <citation type="submission" date="2022-04" db="EMBL/GenBank/DDBJ databases">
        <title>Genome sequence of soybean root-associated Caulobacter segnis RL271.</title>
        <authorList>
            <person name="Longley R."/>
            <person name="Bonito G."/>
            <person name="Trigodet F."/>
            <person name="Crosson S."/>
            <person name="Fiebig A."/>
        </authorList>
    </citation>
    <scope>NUCLEOTIDE SEQUENCE [LARGE SCALE GENOMIC DNA]</scope>
    <source>
        <strain evidence="3 4">RL271</strain>
    </source>
</reference>
<evidence type="ECO:0000313" key="3">
    <source>
        <dbReference type="EMBL" id="USQ96217.1"/>
    </source>
</evidence>
<evidence type="ECO:0000256" key="1">
    <source>
        <dbReference type="SAM" id="MobiDB-lite"/>
    </source>
</evidence>
<evidence type="ECO:0000313" key="4">
    <source>
        <dbReference type="Proteomes" id="UP001057520"/>
    </source>
</evidence>
<name>A0ABY4ZTR5_9CAUL</name>
<organism evidence="3 4">
    <name type="scientific">Caulobacter segnis</name>
    <dbReference type="NCBI Taxonomy" id="88688"/>
    <lineage>
        <taxon>Bacteria</taxon>
        <taxon>Pseudomonadati</taxon>
        <taxon>Pseudomonadota</taxon>
        <taxon>Alphaproteobacteria</taxon>
        <taxon>Caulobacterales</taxon>
        <taxon>Caulobacteraceae</taxon>
        <taxon>Caulobacter</taxon>
    </lineage>
</organism>
<keyword evidence="2" id="KW-0472">Membrane</keyword>
<feature type="transmembrane region" description="Helical" evidence="2">
    <location>
        <begin position="31"/>
        <end position="52"/>
    </location>
</feature>